<keyword evidence="2" id="KW-1185">Reference proteome</keyword>
<dbReference type="Proteomes" id="UP000600080">
    <property type="component" value="Unassembled WGS sequence"/>
</dbReference>
<dbReference type="EMBL" id="BMND01000044">
    <property type="protein sequence ID" value="GGN61971.1"/>
    <property type="molecule type" value="Genomic_DNA"/>
</dbReference>
<name>A0ABQ2K2M3_9ACTN</name>
<evidence type="ECO:0000313" key="2">
    <source>
        <dbReference type="Proteomes" id="UP000600080"/>
    </source>
</evidence>
<evidence type="ECO:0008006" key="3">
    <source>
        <dbReference type="Google" id="ProtNLM"/>
    </source>
</evidence>
<accession>A0ABQ2K2M3</accession>
<evidence type="ECO:0000313" key="1">
    <source>
        <dbReference type="EMBL" id="GGN61971.1"/>
    </source>
</evidence>
<dbReference type="Pfam" id="PF07505">
    <property type="entry name" value="DUF5131"/>
    <property type="match status" value="1"/>
</dbReference>
<reference evidence="2" key="1">
    <citation type="journal article" date="2019" name="Int. J. Syst. Evol. Microbiol.">
        <title>The Global Catalogue of Microorganisms (GCM) 10K type strain sequencing project: providing services to taxonomists for standard genome sequencing and annotation.</title>
        <authorList>
            <consortium name="The Broad Institute Genomics Platform"/>
            <consortium name="The Broad Institute Genome Sequencing Center for Infectious Disease"/>
            <person name="Wu L."/>
            <person name="Ma J."/>
        </authorList>
    </citation>
    <scope>NUCLEOTIDE SEQUENCE [LARGE SCALE GENOMIC DNA]</scope>
    <source>
        <strain evidence="2">CGMCC 4.7323</strain>
    </source>
</reference>
<gene>
    <name evidence="1" type="ORF">GCM10012285_61600</name>
</gene>
<proteinExistence type="predicted"/>
<protein>
    <recommendedName>
        <fullName evidence="3">Phage Gp37/Gp68 family protein</fullName>
    </recommendedName>
</protein>
<dbReference type="GeneID" id="301551832"/>
<dbReference type="InterPro" id="IPR011101">
    <property type="entry name" value="DUF5131"/>
</dbReference>
<sequence length="248" mass="27532">MSDRSAIEWTEATWNPTTGCDRVSAGCDNCYALALAKRLKAMGASKYQNDGDPRTSGPGFGVTLHSDALDTPYGWKSPRVVFVNSMSDLFHARVPLSFVRQVFEVIADTPQHTYQVLTKRARRLRQLAPKLQWPENLWMGVSVESEAELARVDDLRQVPAAVRFLSCEPLLGPLPGLELDGIHWVIAGGESGPRHRPLDEQWVTDIRDTCQAADVAFFFKQWGGRTPKAGGRELAGRTWDEMPQPVAA</sequence>
<organism evidence="1 2">
    <name type="scientific">Streptomyces kronopolitis</name>
    <dbReference type="NCBI Taxonomy" id="1612435"/>
    <lineage>
        <taxon>Bacteria</taxon>
        <taxon>Bacillati</taxon>
        <taxon>Actinomycetota</taxon>
        <taxon>Actinomycetes</taxon>
        <taxon>Kitasatosporales</taxon>
        <taxon>Streptomycetaceae</taxon>
        <taxon>Streptomyces</taxon>
    </lineage>
</organism>
<comment type="caution">
    <text evidence="1">The sequence shown here is derived from an EMBL/GenBank/DDBJ whole genome shotgun (WGS) entry which is preliminary data.</text>
</comment>
<dbReference type="RefSeq" id="WP_189103652.1">
    <property type="nucleotide sequence ID" value="NZ_BMND01000044.1"/>
</dbReference>